<dbReference type="InterPro" id="IPR000690">
    <property type="entry name" value="Matrin/U1-C_Znf_C2H2"/>
</dbReference>
<dbReference type="GO" id="GO:0003676">
    <property type="term" value="F:nucleic acid binding"/>
    <property type="evidence" value="ECO:0007669"/>
    <property type="project" value="InterPro"/>
</dbReference>
<evidence type="ECO:0000256" key="5">
    <source>
        <dbReference type="ARBA" id="ARBA00023242"/>
    </source>
</evidence>
<dbReference type="SUPFAM" id="SSF57667">
    <property type="entry name" value="beta-beta-alpha zinc fingers"/>
    <property type="match status" value="2"/>
</dbReference>
<dbReference type="PANTHER" id="PTHR45762:SF3">
    <property type="entry name" value="ZINC-FINGER PROTEIN AT 72D, ISOFORM B"/>
    <property type="match status" value="1"/>
</dbReference>
<dbReference type="GO" id="GO:0005634">
    <property type="term" value="C:nucleus"/>
    <property type="evidence" value="ECO:0007669"/>
    <property type="project" value="UniProtKB-SubCell"/>
</dbReference>
<dbReference type="SMART" id="SM00451">
    <property type="entry name" value="ZnF_U1"/>
    <property type="match status" value="2"/>
</dbReference>
<dbReference type="PROSITE" id="PS50171">
    <property type="entry name" value="ZF_MATRIN"/>
    <property type="match status" value="1"/>
</dbReference>
<evidence type="ECO:0000256" key="3">
    <source>
        <dbReference type="ARBA" id="ARBA00022771"/>
    </source>
</evidence>
<dbReference type="SMART" id="SM00355">
    <property type="entry name" value="ZnF_C2H2"/>
    <property type="match status" value="2"/>
</dbReference>
<dbReference type="PANTHER" id="PTHR45762">
    <property type="entry name" value="ZINC FINGER RNA-BINDING PROTEIN"/>
    <property type="match status" value="1"/>
</dbReference>
<evidence type="ECO:0000256" key="2">
    <source>
        <dbReference type="ARBA" id="ARBA00022723"/>
    </source>
</evidence>
<dbReference type="AlphaFoldDB" id="A0AAW2ZEU3"/>
<evidence type="ECO:0000313" key="9">
    <source>
        <dbReference type="Proteomes" id="UP001431209"/>
    </source>
</evidence>
<comment type="caution">
    <text evidence="8">The sequence shown here is derived from an EMBL/GenBank/DDBJ whole genome shotgun (WGS) entry which is preliminary data.</text>
</comment>
<proteinExistence type="predicted"/>
<keyword evidence="5" id="KW-0539">Nucleus</keyword>
<protein>
    <recommendedName>
        <fullName evidence="7">Matrin-type domain-containing protein</fullName>
    </recommendedName>
</protein>
<name>A0AAW2ZEU3_9EUKA</name>
<dbReference type="GO" id="GO:0008270">
    <property type="term" value="F:zinc ion binding"/>
    <property type="evidence" value="ECO:0007669"/>
    <property type="project" value="UniProtKB-KW"/>
</dbReference>
<organism evidence="8 9">
    <name type="scientific">Acrasis kona</name>
    <dbReference type="NCBI Taxonomy" id="1008807"/>
    <lineage>
        <taxon>Eukaryota</taxon>
        <taxon>Discoba</taxon>
        <taxon>Heterolobosea</taxon>
        <taxon>Tetramitia</taxon>
        <taxon>Eutetramitia</taxon>
        <taxon>Acrasidae</taxon>
        <taxon>Acrasis</taxon>
    </lineage>
</organism>
<comment type="subcellular location">
    <subcellularLocation>
        <location evidence="1">Nucleus</location>
    </subcellularLocation>
</comment>
<feature type="compositionally biased region" description="Low complexity" evidence="6">
    <location>
        <begin position="46"/>
        <end position="60"/>
    </location>
</feature>
<dbReference type="InterPro" id="IPR013087">
    <property type="entry name" value="Znf_C2H2_type"/>
</dbReference>
<reference evidence="8 9" key="1">
    <citation type="submission" date="2024-03" db="EMBL/GenBank/DDBJ databases">
        <title>The Acrasis kona genome and developmental transcriptomes reveal deep origins of eukaryotic multicellular pathways.</title>
        <authorList>
            <person name="Sheikh S."/>
            <person name="Fu C.-J."/>
            <person name="Brown M.W."/>
            <person name="Baldauf S.L."/>
        </authorList>
    </citation>
    <scope>NUCLEOTIDE SEQUENCE [LARGE SCALE GENOMIC DNA]</scope>
    <source>
        <strain evidence="8 9">ATCC MYA-3509</strain>
    </source>
</reference>
<sequence>MGKVQPSKTLNVDSQVYVPKSSTSSSSSSTSSSPFNKQRDEMKTTPSPSLPSSSSSSSPSIQHEMTVTPPPSHVKYYCEICDVYLNGPEPYQFHLSGRKHQQVEKRRALLNMKAPSLTRTAPVIPVESNSFKAISPPLVLHHQNPLPLPSLQPIQQSLQQGGASTYYCQICNIQCTGPESYKAHLDGKAHNKLVKRSQVIEQIAQHQNSSSSSSSVGNNSVAVTAPDKFTTTPMLNPPQAVGQYHMFDSNSAFTQRNQIGYSDNWNPLSLTTTGRSSPPLSSWNPIDHNQSLYYYDRGGLTIRPEKAQDILQYYVRNVLKMDDNPRVIYHEERFNLKFMASVNLPGLILAKGEADNAFDAKSNAAYNYLMQLDFKMLQNNIPAKLLY</sequence>
<evidence type="ECO:0000313" key="8">
    <source>
        <dbReference type="EMBL" id="KAL0487869.1"/>
    </source>
</evidence>
<dbReference type="Pfam" id="PF12874">
    <property type="entry name" value="zf-met"/>
    <property type="match status" value="2"/>
</dbReference>
<accession>A0AAW2ZEU3</accession>
<gene>
    <name evidence="8" type="ORF">AKO1_000076</name>
</gene>
<feature type="compositionally biased region" description="Low complexity" evidence="6">
    <location>
        <begin position="21"/>
        <end position="33"/>
    </location>
</feature>
<dbReference type="Gene3D" id="3.30.160.60">
    <property type="entry name" value="Classic Zinc Finger"/>
    <property type="match status" value="2"/>
</dbReference>
<evidence type="ECO:0000256" key="1">
    <source>
        <dbReference type="ARBA" id="ARBA00004123"/>
    </source>
</evidence>
<feature type="domain" description="Matrin-type" evidence="7">
    <location>
        <begin position="76"/>
        <end position="106"/>
    </location>
</feature>
<dbReference type="Proteomes" id="UP001431209">
    <property type="component" value="Unassembled WGS sequence"/>
</dbReference>
<keyword evidence="4" id="KW-0862">Zinc</keyword>
<dbReference type="InterPro" id="IPR036236">
    <property type="entry name" value="Znf_C2H2_sf"/>
</dbReference>
<evidence type="ECO:0000259" key="7">
    <source>
        <dbReference type="PROSITE" id="PS50171"/>
    </source>
</evidence>
<keyword evidence="9" id="KW-1185">Reference proteome</keyword>
<evidence type="ECO:0000256" key="6">
    <source>
        <dbReference type="SAM" id="MobiDB-lite"/>
    </source>
</evidence>
<dbReference type="EMBL" id="JAOPGA020001378">
    <property type="protein sequence ID" value="KAL0487869.1"/>
    <property type="molecule type" value="Genomic_DNA"/>
</dbReference>
<evidence type="ECO:0000256" key="4">
    <source>
        <dbReference type="ARBA" id="ARBA00022833"/>
    </source>
</evidence>
<keyword evidence="3" id="KW-0863">Zinc-finger</keyword>
<feature type="region of interest" description="Disordered" evidence="6">
    <location>
        <begin position="1"/>
        <end position="69"/>
    </location>
</feature>
<keyword evidence="2" id="KW-0479">Metal-binding</keyword>
<dbReference type="InterPro" id="IPR003604">
    <property type="entry name" value="Matrin/U1-like-C_Znf_C2H2"/>
</dbReference>
<feature type="compositionally biased region" description="Polar residues" evidence="6">
    <location>
        <begin position="1"/>
        <end position="14"/>
    </location>
</feature>